<dbReference type="InterPro" id="IPR019791">
    <property type="entry name" value="Haem_peroxidase_animal"/>
</dbReference>
<dbReference type="EMBL" id="BNJQ01000014">
    <property type="protein sequence ID" value="GHP06858.1"/>
    <property type="molecule type" value="Genomic_DNA"/>
</dbReference>
<sequence length="921" mass="101491">MLTIGLVAVILVGSAGPAIAQKSCTSNPEFMFKRTFDGQCNHLEEGKWLEGAAHTPLDRFFSNKAVTPFKIYDDSDGMIMDGPHPRTVSNEVASHPGGEVPSDKFTNLVWQWGQFIDHDIGLTEGVPNSPEDQMTMTFDAEYCKKYPEDELACDNKTPRGSTIPATRSIYESHNGERQQINEITSTIDCSMVYGSSEEVAAELREDGSESHFMKMEKMEGDNIFTGFYLPWINVGDARKRRLQLRRRQLRTTSNDALCEVDCTEGSTNAMFHPQCQRNVQAYAATPAVCRTSPNLRSIANAGGDNQSGESPPPPPDHVSFKAGDIRVNEQPGLTSMHTMLVREHNQIVFKMIEEHGQPANSDESEQLFQAARESVCYMVQAVTYEGPHSWLGTLMGESKYKKLVKYEGYKPGGVDSNIFAAGNSAKANTPLPRGMKNKKLGLSLLNSFAHGAYRFGHSMVPSMLPLKNLKNSADLDPLPLEHAFFRPTTTTIQYGIEQILLGFANSKANAVDMVMTKSLRSFLFSGLGPSPSPNNPRGLDLTALNLFRNRDHNLEGLSQLAKYIGVEQNECIADKKTMEIFKEMYCKSDDDKSMEACYGKNVDLFIAVMAQTKPDGVRVPSVLARYLETQFNALRSVDRFYHRADAHHARILREALGLEQDDLSGCSDCAQARKYAPQVQGALTGKGLKLSSVFDDAHDAVKKACLEARLMATGEEGPKFSTFLLGDTSNLRSVPVDRVCAPPPSFTQREQVVYATSFCGALCDSTSECAGYTAKMREKPQSPFTGIQMLGMSCKLFSSEQVASGYNAATAVSGEIRSWWEHDQDERETHAFSGAVGGRLVRHVAAFGKYPLMALNHQGESSMVYDNYGYLEGDSGSVPPSNLGDVICRNVLSAGANVCRIPKNVFDSTSRMVELRRPLIT</sequence>
<feature type="binding site" description="axial binding residue" evidence="4">
    <location>
        <position position="457"/>
    </location>
    <ligand>
        <name>heme b</name>
        <dbReference type="ChEBI" id="CHEBI:60344"/>
    </ligand>
    <ligandPart>
        <name>Fe</name>
        <dbReference type="ChEBI" id="CHEBI:18248"/>
    </ligandPart>
</feature>
<dbReference type="GO" id="GO:0046872">
    <property type="term" value="F:metal ion binding"/>
    <property type="evidence" value="ECO:0007669"/>
    <property type="project" value="UniProtKB-KW"/>
</dbReference>
<dbReference type="SUPFAM" id="SSF48113">
    <property type="entry name" value="Heme-dependent peroxidases"/>
    <property type="match status" value="1"/>
</dbReference>
<dbReference type="InterPro" id="IPR010255">
    <property type="entry name" value="Haem_peroxidase_sf"/>
</dbReference>
<dbReference type="OrthoDB" id="544004at2759"/>
<feature type="compositionally biased region" description="Polar residues" evidence="5">
    <location>
        <begin position="295"/>
        <end position="309"/>
    </location>
</feature>
<evidence type="ECO:0000313" key="7">
    <source>
        <dbReference type="EMBL" id="GHP06858.1"/>
    </source>
</evidence>
<keyword evidence="2" id="KW-0964">Secreted</keyword>
<evidence type="ECO:0008006" key="9">
    <source>
        <dbReference type="Google" id="ProtNLM"/>
    </source>
</evidence>
<reference evidence="7" key="1">
    <citation type="submission" date="2020-10" db="EMBL/GenBank/DDBJ databases">
        <title>Unveiling of a novel bifunctional photoreceptor, Dualchrome1, isolated from a cosmopolitan green alga.</title>
        <authorList>
            <person name="Suzuki S."/>
            <person name="Kawachi M."/>
        </authorList>
    </citation>
    <scope>NUCLEOTIDE SEQUENCE</scope>
    <source>
        <strain evidence="7">NIES 2893</strain>
    </source>
</reference>
<keyword evidence="4" id="KW-0408">Iron</keyword>
<protein>
    <recommendedName>
        <fullName evidence="9">Peroxidase</fullName>
    </recommendedName>
</protein>
<feature type="signal peptide" evidence="6">
    <location>
        <begin position="1"/>
        <end position="20"/>
    </location>
</feature>
<dbReference type="AlphaFoldDB" id="A0A830HJ12"/>
<evidence type="ECO:0000256" key="1">
    <source>
        <dbReference type="ARBA" id="ARBA00004613"/>
    </source>
</evidence>
<dbReference type="PANTHER" id="PTHR11475">
    <property type="entry name" value="OXIDASE/PEROXIDASE"/>
    <property type="match status" value="1"/>
</dbReference>
<dbReference type="Pfam" id="PF03098">
    <property type="entry name" value="An_peroxidase"/>
    <property type="match status" value="2"/>
</dbReference>
<dbReference type="GO" id="GO:0006979">
    <property type="term" value="P:response to oxidative stress"/>
    <property type="evidence" value="ECO:0007669"/>
    <property type="project" value="InterPro"/>
</dbReference>
<keyword evidence="6" id="KW-0732">Signal</keyword>
<keyword evidence="3" id="KW-0325">Glycoprotein</keyword>
<evidence type="ECO:0000256" key="5">
    <source>
        <dbReference type="SAM" id="MobiDB-lite"/>
    </source>
</evidence>
<evidence type="ECO:0000313" key="8">
    <source>
        <dbReference type="Proteomes" id="UP000660262"/>
    </source>
</evidence>
<evidence type="ECO:0000256" key="2">
    <source>
        <dbReference type="ARBA" id="ARBA00022525"/>
    </source>
</evidence>
<keyword evidence="8" id="KW-1185">Reference proteome</keyword>
<keyword evidence="4" id="KW-0479">Metal-binding</keyword>
<feature type="region of interest" description="Disordered" evidence="5">
    <location>
        <begin position="295"/>
        <end position="321"/>
    </location>
</feature>
<dbReference type="Gene3D" id="1.10.640.10">
    <property type="entry name" value="Haem peroxidase domain superfamily, animal type"/>
    <property type="match status" value="1"/>
</dbReference>
<dbReference type="InterPro" id="IPR037120">
    <property type="entry name" value="Haem_peroxidase_sf_animal"/>
</dbReference>
<evidence type="ECO:0000256" key="3">
    <source>
        <dbReference type="ARBA" id="ARBA00023180"/>
    </source>
</evidence>
<name>A0A830HJ12_9CHLO</name>
<evidence type="ECO:0000256" key="6">
    <source>
        <dbReference type="SAM" id="SignalP"/>
    </source>
</evidence>
<proteinExistence type="predicted"/>
<dbReference type="GO" id="GO:0020037">
    <property type="term" value="F:heme binding"/>
    <property type="evidence" value="ECO:0007669"/>
    <property type="project" value="InterPro"/>
</dbReference>
<dbReference type="GO" id="GO:0004601">
    <property type="term" value="F:peroxidase activity"/>
    <property type="evidence" value="ECO:0007669"/>
    <property type="project" value="InterPro"/>
</dbReference>
<evidence type="ECO:0000256" key="4">
    <source>
        <dbReference type="PIRSR" id="PIRSR619791-2"/>
    </source>
</evidence>
<dbReference type="PROSITE" id="PS50292">
    <property type="entry name" value="PEROXIDASE_3"/>
    <property type="match status" value="1"/>
</dbReference>
<feature type="chain" id="PRO_5032832447" description="Peroxidase" evidence="6">
    <location>
        <begin position="21"/>
        <end position="921"/>
    </location>
</feature>
<organism evidence="7 8">
    <name type="scientific">Pycnococcus provasolii</name>
    <dbReference type="NCBI Taxonomy" id="41880"/>
    <lineage>
        <taxon>Eukaryota</taxon>
        <taxon>Viridiplantae</taxon>
        <taxon>Chlorophyta</taxon>
        <taxon>Pseudoscourfieldiophyceae</taxon>
        <taxon>Pseudoscourfieldiales</taxon>
        <taxon>Pycnococcaceae</taxon>
        <taxon>Pycnococcus</taxon>
    </lineage>
</organism>
<keyword evidence="4" id="KW-0349">Heme</keyword>
<accession>A0A830HJ12</accession>
<dbReference type="GO" id="GO:0005576">
    <property type="term" value="C:extracellular region"/>
    <property type="evidence" value="ECO:0007669"/>
    <property type="project" value="UniProtKB-SubCell"/>
</dbReference>
<comment type="caution">
    <text evidence="7">The sequence shown here is derived from an EMBL/GenBank/DDBJ whole genome shotgun (WGS) entry which is preliminary data.</text>
</comment>
<gene>
    <name evidence="7" type="ORF">PPROV_000560200</name>
</gene>
<comment type="subcellular location">
    <subcellularLocation>
        <location evidence="1">Secreted</location>
    </subcellularLocation>
</comment>
<dbReference type="PANTHER" id="PTHR11475:SF4">
    <property type="entry name" value="CHORION PEROXIDASE"/>
    <property type="match status" value="1"/>
</dbReference>
<dbReference type="Proteomes" id="UP000660262">
    <property type="component" value="Unassembled WGS sequence"/>
</dbReference>